<sequence>MLSTRPISRLQDNADYSREAVTKTPGRALKGRAGLQENVLQNGSMTANPREKRVGLQTPFHQGPSKIILQDAQNSSKLATLSGARPLGDKTPKPNRQSLSLFTPGPRNQKASKLVLPPIQGENDVPSPTQPPSSSRTKLRNPRPSKCFETPVTKGDHWNVSDVSIHEGTSTLGKVNEAAADELDDDSEPEYMPPKPIEPPYEPPFEVPDYREVGQTLLELARSYPVDDSPYVYQVDSEDLLKGCDWPTEQMHLDLPASDEDEIFGPRISGRQANTRTATSFATTGKQTVSRPPPLKGTAVARKVNTSTYSSRPATSLAIRAPDPKPAVFVSRPGTSASNSRPSVSRGNSKYQIRVAPNTKGMADKSDKNNILAFQISDGLEQEDDFRFCI</sequence>
<comment type="caution">
    <text evidence="2">The sequence shown here is derived from an EMBL/GenBank/DDBJ whole genome shotgun (WGS) entry which is preliminary data.</text>
</comment>
<gene>
    <name evidence="2" type="ORF">A7U60_g4460</name>
</gene>
<feature type="region of interest" description="Disordered" evidence="1">
    <location>
        <begin position="275"/>
        <end position="296"/>
    </location>
</feature>
<evidence type="ECO:0000313" key="3">
    <source>
        <dbReference type="Proteomes" id="UP000757232"/>
    </source>
</evidence>
<feature type="compositionally biased region" description="Polar residues" evidence="1">
    <location>
        <begin position="333"/>
        <end position="348"/>
    </location>
</feature>
<proteinExistence type="predicted"/>
<organism evidence="2 3">
    <name type="scientific">Sanghuangporus baumii</name>
    <name type="common">Phellinus baumii</name>
    <dbReference type="NCBI Taxonomy" id="108892"/>
    <lineage>
        <taxon>Eukaryota</taxon>
        <taxon>Fungi</taxon>
        <taxon>Dikarya</taxon>
        <taxon>Basidiomycota</taxon>
        <taxon>Agaricomycotina</taxon>
        <taxon>Agaricomycetes</taxon>
        <taxon>Hymenochaetales</taxon>
        <taxon>Hymenochaetaceae</taxon>
        <taxon>Sanghuangporus</taxon>
    </lineage>
</organism>
<feature type="region of interest" description="Disordered" evidence="1">
    <location>
        <begin position="1"/>
        <end position="61"/>
    </location>
</feature>
<dbReference type="Proteomes" id="UP000757232">
    <property type="component" value="Unassembled WGS sequence"/>
</dbReference>
<reference evidence="2" key="1">
    <citation type="submission" date="2016-06" db="EMBL/GenBank/DDBJ databases">
        <title>Draft Genome sequence of the fungus Inonotus baumii.</title>
        <authorList>
            <person name="Zhu H."/>
            <person name="Lin W."/>
        </authorList>
    </citation>
    <scope>NUCLEOTIDE SEQUENCE</scope>
    <source>
        <strain evidence="2">821</strain>
    </source>
</reference>
<evidence type="ECO:0000313" key="2">
    <source>
        <dbReference type="EMBL" id="OCB88418.1"/>
    </source>
</evidence>
<evidence type="ECO:0000256" key="1">
    <source>
        <dbReference type="SAM" id="MobiDB-lite"/>
    </source>
</evidence>
<keyword evidence="3" id="KW-1185">Reference proteome</keyword>
<dbReference type="EMBL" id="LNZH02000179">
    <property type="protein sequence ID" value="OCB88418.1"/>
    <property type="molecule type" value="Genomic_DNA"/>
</dbReference>
<feature type="compositionally biased region" description="Polar residues" evidence="1">
    <location>
        <begin position="38"/>
        <end position="47"/>
    </location>
</feature>
<name>A0A9Q5HYM4_SANBA</name>
<feature type="compositionally biased region" description="Polar residues" evidence="1">
    <location>
        <begin position="275"/>
        <end position="290"/>
    </location>
</feature>
<feature type="region of interest" description="Disordered" evidence="1">
    <location>
        <begin position="325"/>
        <end position="348"/>
    </location>
</feature>
<dbReference type="AlphaFoldDB" id="A0A9Q5HYM4"/>
<dbReference type="OrthoDB" id="3266915at2759"/>
<feature type="region of interest" description="Disordered" evidence="1">
    <location>
        <begin position="82"/>
        <end position="153"/>
    </location>
</feature>
<accession>A0A9Q5HYM4</accession>
<protein>
    <submittedName>
        <fullName evidence="2">Uncharacterized protein</fullName>
    </submittedName>
</protein>